<dbReference type="EMBL" id="FOMQ01000010">
    <property type="protein sequence ID" value="SFD95499.1"/>
    <property type="molecule type" value="Genomic_DNA"/>
</dbReference>
<dbReference type="InterPro" id="IPR058625">
    <property type="entry name" value="MdtA-like_BSH"/>
</dbReference>
<evidence type="ECO:0000259" key="5">
    <source>
        <dbReference type="Pfam" id="PF25876"/>
    </source>
</evidence>
<dbReference type="Proteomes" id="UP000199517">
    <property type="component" value="Unassembled WGS sequence"/>
</dbReference>
<evidence type="ECO:0000313" key="9">
    <source>
        <dbReference type="EMBL" id="SFD95499.1"/>
    </source>
</evidence>
<evidence type="ECO:0000259" key="6">
    <source>
        <dbReference type="Pfam" id="PF25917"/>
    </source>
</evidence>
<dbReference type="GO" id="GO:0022857">
    <property type="term" value="F:transmembrane transporter activity"/>
    <property type="evidence" value="ECO:0007669"/>
    <property type="project" value="InterPro"/>
</dbReference>
<evidence type="ECO:0000256" key="4">
    <source>
        <dbReference type="SAM" id="SignalP"/>
    </source>
</evidence>
<feature type="chain" id="PRO_5011698607" evidence="4">
    <location>
        <begin position="20"/>
        <end position="387"/>
    </location>
</feature>
<dbReference type="InterPro" id="IPR058624">
    <property type="entry name" value="MdtA-like_HH"/>
</dbReference>
<dbReference type="Gene3D" id="2.40.420.20">
    <property type="match status" value="1"/>
</dbReference>
<dbReference type="Pfam" id="PF25876">
    <property type="entry name" value="HH_MFP_RND"/>
    <property type="match status" value="1"/>
</dbReference>
<dbReference type="OrthoDB" id="9783047at2"/>
<dbReference type="InterPro" id="IPR058627">
    <property type="entry name" value="MdtA-like_C"/>
</dbReference>
<feature type="domain" description="Multidrug resistance protein MdtA-like C-terminal permuted SH3" evidence="8">
    <location>
        <begin position="300"/>
        <end position="361"/>
    </location>
</feature>
<dbReference type="Pfam" id="PF25944">
    <property type="entry name" value="Beta-barrel_RND"/>
    <property type="match status" value="1"/>
</dbReference>
<dbReference type="Gene3D" id="2.40.50.100">
    <property type="match status" value="1"/>
</dbReference>
<evidence type="ECO:0000259" key="7">
    <source>
        <dbReference type="Pfam" id="PF25944"/>
    </source>
</evidence>
<sequence>MPAALVALTAIASALFITACGEAPRPPDMGNGGTPKVSVVTLQEQSLALTTELPGRVAPALIAEVRPQITGLVQQRRFKEGSDVKAGDLLYVIDPATYKASVDNALANLSKAQANLATARLKAERYGELVKIKAVSQQDADDARAALLQADAEVEAARATVNTQRINLDYTRIASPISGRIGRSAVTPGALVTANQGTALTTVQQLDPIYVDVTQTSAALLALKRSLAAGALKSGTAKVRLVLEDGSSYAHAGKLQFSDVTVDQGTGAVTIRVEFPNPQGDLLPGMYARAVIEEGVIDKAVLVPQPAVGRDGSGKPFTFVVNAKNELEQRPISTDRAIGNQWVVKDGLKAGERIVVEGQQKARVGQPVEVVTAGAAAPAAAPAKPLL</sequence>
<dbReference type="NCBIfam" id="TIGR01730">
    <property type="entry name" value="RND_mfp"/>
    <property type="match status" value="1"/>
</dbReference>
<dbReference type="GO" id="GO:0046677">
    <property type="term" value="P:response to antibiotic"/>
    <property type="evidence" value="ECO:0007669"/>
    <property type="project" value="TreeGrafter"/>
</dbReference>
<keyword evidence="4" id="KW-0732">Signal</keyword>
<dbReference type="Gene3D" id="2.40.30.170">
    <property type="match status" value="1"/>
</dbReference>
<protein>
    <submittedName>
        <fullName evidence="9">Membrane fusion protein, multidrug efflux system</fullName>
    </submittedName>
</protein>
<feature type="coiled-coil region" evidence="3">
    <location>
        <begin position="102"/>
        <end position="160"/>
    </location>
</feature>
<accession>A0A1I1WKI2</accession>
<dbReference type="InterPro" id="IPR006143">
    <property type="entry name" value="RND_pump_MFP"/>
</dbReference>
<evidence type="ECO:0000256" key="3">
    <source>
        <dbReference type="SAM" id="Coils"/>
    </source>
</evidence>
<dbReference type="SUPFAM" id="SSF111369">
    <property type="entry name" value="HlyD-like secretion proteins"/>
    <property type="match status" value="1"/>
</dbReference>
<evidence type="ECO:0000256" key="2">
    <source>
        <dbReference type="ARBA" id="ARBA00009477"/>
    </source>
</evidence>
<name>A0A1I1WKI2_9BURK</name>
<gene>
    <name evidence="9" type="ORF">SAMN04489710_11015</name>
</gene>
<reference evidence="10" key="1">
    <citation type="submission" date="2016-10" db="EMBL/GenBank/DDBJ databases">
        <authorList>
            <person name="Varghese N."/>
            <person name="Submissions S."/>
        </authorList>
    </citation>
    <scope>NUCLEOTIDE SEQUENCE [LARGE SCALE GENOMIC DNA]</scope>
    <source>
        <strain evidence="10">DSM 7481</strain>
    </source>
</reference>
<dbReference type="InterPro" id="IPR058626">
    <property type="entry name" value="MdtA-like_b-barrel"/>
</dbReference>
<dbReference type="GO" id="GO:0005886">
    <property type="term" value="C:plasma membrane"/>
    <property type="evidence" value="ECO:0007669"/>
    <property type="project" value="UniProtKB-SubCell"/>
</dbReference>
<proteinExistence type="inferred from homology"/>
<comment type="similarity">
    <text evidence="2">Belongs to the membrane fusion protein (MFP) (TC 8.A.1) family.</text>
</comment>
<dbReference type="Pfam" id="PF25917">
    <property type="entry name" value="BSH_RND"/>
    <property type="match status" value="1"/>
</dbReference>
<dbReference type="FunFam" id="2.40.420.20:FF:000001">
    <property type="entry name" value="Efflux RND transporter periplasmic adaptor subunit"/>
    <property type="match status" value="1"/>
</dbReference>
<dbReference type="PANTHER" id="PTHR30158:SF3">
    <property type="entry name" value="MULTIDRUG EFFLUX PUMP SUBUNIT ACRA-RELATED"/>
    <property type="match status" value="1"/>
</dbReference>
<comment type="subcellular location">
    <subcellularLocation>
        <location evidence="1">Cell envelope</location>
    </subcellularLocation>
</comment>
<keyword evidence="3" id="KW-0175">Coiled coil</keyword>
<feature type="domain" description="Multidrug resistance protein MdtA-like beta-barrel" evidence="7">
    <location>
        <begin position="208"/>
        <end position="295"/>
    </location>
</feature>
<keyword evidence="10" id="KW-1185">Reference proteome</keyword>
<dbReference type="Gene3D" id="1.10.287.470">
    <property type="entry name" value="Helix hairpin bin"/>
    <property type="match status" value="1"/>
</dbReference>
<dbReference type="STRING" id="32040.SAMN04489710_11015"/>
<dbReference type="AlphaFoldDB" id="A0A1I1WKI2"/>
<dbReference type="Pfam" id="PF25967">
    <property type="entry name" value="RND-MFP_C"/>
    <property type="match status" value="1"/>
</dbReference>
<organism evidence="9 10">
    <name type="scientific">Paracidovorax konjaci</name>
    <dbReference type="NCBI Taxonomy" id="32040"/>
    <lineage>
        <taxon>Bacteria</taxon>
        <taxon>Pseudomonadati</taxon>
        <taxon>Pseudomonadota</taxon>
        <taxon>Betaproteobacteria</taxon>
        <taxon>Burkholderiales</taxon>
        <taxon>Comamonadaceae</taxon>
        <taxon>Paracidovorax</taxon>
    </lineage>
</organism>
<feature type="domain" description="Multidrug resistance protein MdtA-like alpha-helical hairpin" evidence="5">
    <location>
        <begin position="103"/>
        <end position="171"/>
    </location>
</feature>
<dbReference type="PANTHER" id="PTHR30158">
    <property type="entry name" value="ACRA/E-RELATED COMPONENT OF DRUG EFFLUX TRANSPORTER"/>
    <property type="match status" value="1"/>
</dbReference>
<feature type="signal peptide" evidence="4">
    <location>
        <begin position="1"/>
        <end position="19"/>
    </location>
</feature>
<evidence type="ECO:0000256" key="1">
    <source>
        <dbReference type="ARBA" id="ARBA00004196"/>
    </source>
</evidence>
<feature type="domain" description="Multidrug resistance protein MdtA-like barrel-sandwich hybrid" evidence="6">
    <location>
        <begin position="62"/>
        <end position="204"/>
    </location>
</feature>
<evidence type="ECO:0000259" key="8">
    <source>
        <dbReference type="Pfam" id="PF25967"/>
    </source>
</evidence>
<evidence type="ECO:0000313" key="10">
    <source>
        <dbReference type="Proteomes" id="UP000199517"/>
    </source>
</evidence>